<evidence type="ECO:0000313" key="2">
    <source>
        <dbReference type="Proteomes" id="UP000034329"/>
    </source>
</evidence>
<sequence>MGTEAGHLNDSLENQIDRKEVNFKRLVLQSIFSATASLGYKPFAIEFNKEQTKHRPDGSTVVITYPVVIYGKEVALDSLKQNFGEKFIFMNPKAKDTSYILQTGERGYGDGEVAEHIAITKATHPTKHRNLGEWVASWREQAVNPHIHPSELDREGLPGILIAIYHRGLTAHMRGEDKLINKVFASL</sequence>
<proteinExistence type="predicted"/>
<comment type="caution">
    <text evidence="1">The sequence shown here is derived from an EMBL/GenBank/DDBJ whole genome shotgun (WGS) entry which is preliminary data.</text>
</comment>
<gene>
    <name evidence="1" type="ORF">UX13_C0032G0004</name>
</gene>
<protein>
    <submittedName>
        <fullName evidence="1">Uncharacterized protein</fullName>
    </submittedName>
</protein>
<accession>A0A0G1QM73</accession>
<name>A0A0G1QM73_9BACT</name>
<evidence type="ECO:0000313" key="1">
    <source>
        <dbReference type="EMBL" id="KKU09740.1"/>
    </source>
</evidence>
<dbReference type="AlphaFoldDB" id="A0A0G1QM73"/>
<dbReference type="Proteomes" id="UP000034329">
    <property type="component" value="Unassembled WGS sequence"/>
</dbReference>
<organism evidence="1 2">
    <name type="scientific">Candidatus Woesebacteria bacterium GW2011_GWB1_45_5</name>
    <dbReference type="NCBI Taxonomy" id="1618581"/>
    <lineage>
        <taxon>Bacteria</taxon>
        <taxon>Candidatus Woeseibacteriota</taxon>
    </lineage>
</organism>
<reference evidence="1 2" key="1">
    <citation type="journal article" date="2015" name="Nature">
        <title>rRNA introns, odd ribosomes, and small enigmatic genomes across a large radiation of phyla.</title>
        <authorList>
            <person name="Brown C.T."/>
            <person name="Hug L.A."/>
            <person name="Thomas B.C."/>
            <person name="Sharon I."/>
            <person name="Castelle C.J."/>
            <person name="Singh A."/>
            <person name="Wilkins M.J."/>
            <person name="Williams K.H."/>
            <person name="Banfield J.F."/>
        </authorList>
    </citation>
    <scope>NUCLEOTIDE SEQUENCE [LARGE SCALE GENOMIC DNA]</scope>
</reference>
<dbReference type="EMBL" id="LCLA01000032">
    <property type="protein sequence ID" value="KKU09740.1"/>
    <property type="molecule type" value="Genomic_DNA"/>
</dbReference>